<evidence type="ECO:0000313" key="3">
    <source>
        <dbReference type="EMBL" id="SDG85045.1"/>
    </source>
</evidence>
<dbReference type="PANTHER" id="PTHR34703">
    <property type="entry name" value="ANTIPORTER SUBUNIT MNHG2-RELATED"/>
    <property type="match status" value="1"/>
</dbReference>
<keyword evidence="2" id="KW-0812">Transmembrane</keyword>
<evidence type="ECO:0000313" key="4">
    <source>
        <dbReference type="Proteomes" id="UP000217076"/>
    </source>
</evidence>
<evidence type="ECO:0000256" key="2">
    <source>
        <dbReference type="SAM" id="Phobius"/>
    </source>
</evidence>
<dbReference type="GO" id="GO:0015385">
    <property type="term" value="F:sodium:proton antiporter activity"/>
    <property type="evidence" value="ECO:0007669"/>
    <property type="project" value="TreeGrafter"/>
</dbReference>
<dbReference type="EMBL" id="FNCV01000003">
    <property type="protein sequence ID" value="SDG85045.1"/>
    <property type="molecule type" value="Genomic_DNA"/>
</dbReference>
<dbReference type="NCBIfam" id="TIGR01300">
    <property type="entry name" value="CPA3_mnhG_phaG"/>
    <property type="match status" value="1"/>
</dbReference>
<dbReference type="STRING" id="83401.SAMN05421742_10325"/>
<dbReference type="Pfam" id="PF03334">
    <property type="entry name" value="PhaG_MnhG_YufB"/>
    <property type="match status" value="1"/>
</dbReference>
<keyword evidence="2" id="KW-0472">Membrane</keyword>
<protein>
    <submittedName>
        <fullName evidence="3">Multicomponent Na+:H+ antiporter subunit G</fullName>
    </submittedName>
</protein>
<keyword evidence="2" id="KW-1133">Transmembrane helix</keyword>
<reference evidence="4" key="1">
    <citation type="submission" date="2016-10" db="EMBL/GenBank/DDBJ databases">
        <authorList>
            <person name="Varghese N."/>
            <person name="Submissions S."/>
        </authorList>
    </citation>
    <scope>NUCLEOTIDE SEQUENCE [LARGE SCALE GENOMIC DNA]</scope>
    <source>
        <strain evidence="4">930I</strain>
    </source>
</reference>
<name>A0A1G7XLD7_9PROT</name>
<gene>
    <name evidence="3" type="ORF">SAMN05421742_10325</name>
</gene>
<dbReference type="InterPro" id="IPR005133">
    <property type="entry name" value="PhaG_MnhG_YufB"/>
</dbReference>
<feature type="transmembrane region" description="Helical" evidence="2">
    <location>
        <begin position="12"/>
        <end position="31"/>
    </location>
</feature>
<dbReference type="AlphaFoldDB" id="A0A1G7XLD7"/>
<dbReference type="RefSeq" id="WP_092616610.1">
    <property type="nucleotide sequence ID" value="NZ_FNCV01000003.1"/>
</dbReference>
<dbReference type="Proteomes" id="UP000217076">
    <property type="component" value="Unassembled WGS sequence"/>
</dbReference>
<proteinExistence type="predicted"/>
<dbReference type="PANTHER" id="PTHR34703:SF1">
    <property type="entry name" value="ANTIPORTER SUBUNIT MNHG2-RELATED"/>
    <property type="match status" value="1"/>
</dbReference>
<sequence length="122" mass="12830">MLDLVLDVLSWTLILGGGAFILIGGIGIVRLPDFYTRLHAAGMIDTLGADLMLVGMAVQAGPTLVAVKLLLIAVFLLFTSPVATHALANAAFTEGLKPLGEGDLENGRPRPGVTHHLDPEQH</sequence>
<feature type="transmembrane region" description="Helical" evidence="2">
    <location>
        <begin position="51"/>
        <end position="78"/>
    </location>
</feature>
<accession>A0A1G7XLD7</accession>
<organism evidence="3 4">
    <name type="scientific">Roseospirillum parvum</name>
    <dbReference type="NCBI Taxonomy" id="83401"/>
    <lineage>
        <taxon>Bacteria</taxon>
        <taxon>Pseudomonadati</taxon>
        <taxon>Pseudomonadota</taxon>
        <taxon>Alphaproteobacteria</taxon>
        <taxon>Rhodospirillales</taxon>
        <taxon>Rhodospirillaceae</taxon>
        <taxon>Roseospirillum</taxon>
    </lineage>
</organism>
<feature type="region of interest" description="Disordered" evidence="1">
    <location>
        <begin position="100"/>
        <end position="122"/>
    </location>
</feature>
<dbReference type="OrthoDB" id="4427992at2"/>
<evidence type="ECO:0000256" key="1">
    <source>
        <dbReference type="SAM" id="MobiDB-lite"/>
    </source>
</evidence>
<keyword evidence="4" id="KW-1185">Reference proteome</keyword>